<reference evidence="3 4" key="1">
    <citation type="journal article" date="2016" name="Nat. Commun.">
        <title>Thousands of microbial genomes shed light on interconnected biogeochemical processes in an aquifer system.</title>
        <authorList>
            <person name="Anantharaman K."/>
            <person name="Brown C.T."/>
            <person name="Hug L.A."/>
            <person name="Sharon I."/>
            <person name="Castelle C.J."/>
            <person name="Probst A.J."/>
            <person name="Thomas B.C."/>
            <person name="Singh A."/>
            <person name="Wilkins M.J."/>
            <person name="Karaoz U."/>
            <person name="Brodie E.L."/>
            <person name="Williams K.H."/>
            <person name="Hubbard S.S."/>
            <person name="Banfield J.F."/>
        </authorList>
    </citation>
    <scope>NUCLEOTIDE SEQUENCE [LARGE SCALE GENOMIC DNA]</scope>
</reference>
<proteinExistence type="predicted"/>
<dbReference type="EMBL" id="MGHY01000007">
    <property type="protein sequence ID" value="OGM79825.1"/>
    <property type="molecule type" value="Genomic_DNA"/>
</dbReference>
<comment type="caution">
    <text evidence="3">The sequence shown here is derived from an EMBL/GenBank/DDBJ whole genome shotgun (WGS) entry which is preliminary data.</text>
</comment>
<dbReference type="STRING" id="1802538.A2382_04480"/>
<protein>
    <recommendedName>
        <fullName evidence="2">Sporulation stage II protein D amidase enhancer LytB N-terminal domain-containing protein</fullName>
    </recommendedName>
</protein>
<feature type="coiled-coil region" evidence="1">
    <location>
        <begin position="69"/>
        <end position="117"/>
    </location>
</feature>
<evidence type="ECO:0000259" key="2">
    <source>
        <dbReference type="Pfam" id="PF08486"/>
    </source>
</evidence>
<evidence type="ECO:0000256" key="1">
    <source>
        <dbReference type="SAM" id="Coils"/>
    </source>
</evidence>
<dbReference type="InterPro" id="IPR013693">
    <property type="entry name" value="SpoIID/LytB_N"/>
</dbReference>
<evidence type="ECO:0000313" key="4">
    <source>
        <dbReference type="Proteomes" id="UP000178999"/>
    </source>
</evidence>
<dbReference type="Gene3D" id="6.10.250.3150">
    <property type="match status" value="1"/>
</dbReference>
<name>A0A1F8CWA5_9BACT</name>
<dbReference type="Proteomes" id="UP000178999">
    <property type="component" value="Unassembled WGS sequence"/>
</dbReference>
<keyword evidence="1" id="KW-0175">Coiled coil</keyword>
<dbReference type="Pfam" id="PF08486">
    <property type="entry name" value="SpoIID"/>
    <property type="match status" value="1"/>
</dbReference>
<dbReference type="AlphaFoldDB" id="A0A1F8CWA5"/>
<sequence length="578" mass="62639">MRRDISCFFSVYLIIAMKQVIVSILLLLVIVMGTGVVWAEPNCDNPGRGDIEYCLGKLQREIDALSPAHETNKKELASLNSKVANIRKQLSIISAQIKKLEKDINDREKELEHIRSVFNEKTANHYRFIRTYDPITPFISRSDASLAIRELVLRQIAADEDRTTIEGLAEKLSTLKKDKEDLSTKSVGLANAEAGLDKQVKFLGAEVAKVENYLTTLSAKQQELIALKEGGFSTSIGDTPPTLEPCSGPAGSGNFCDPGFRPAFGGFSFGAPHRTGMSQYGALGRSKKGQNAETILSAYFQGASLQKGYPVPDTIGVSGIGRVSFEDNYLLGIYEVPEKWGDEGGFEALKAQAVAARSYALAYTNNGAGNICTTEACQVYKPQLKSGKWAEAVRATRGWVLIKDGQPAKAYFAASSGGYTISQWGWSGIRDSDGDWPNGAYEKAGGSPWFYKGWYKSRGGSSCGRSNPWLTSEEMADILNAWHVLHVGGGDSGRVSPTDTQCWSGNPYSKSDLVGIGGYVSVNSVNVVYNSGGYTQTVTFGTNKGSISIDGGELKKAFNLRAPGYVGIKSTLYNIEKL</sequence>
<organism evidence="3 4">
    <name type="scientific">Candidatus Woesebacteria bacterium RIFOXYB1_FULL_38_16</name>
    <dbReference type="NCBI Taxonomy" id="1802538"/>
    <lineage>
        <taxon>Bacteria</taxon>
        <taxon>Candidatus Woeseibacteriota</taxon>
    </lineage>
</organism>
<gene>
    <name evidence="3" type="ORF">A2382_04480</name>
</gene>
<feature type="domain" description="Sporulation stage II protein D amidase enhancer LytB N-terminal" evidence="2">
    <location>
        <begin position="323"/>
        <end position="401"/>
    </location>
</feature>
<accession>A0A1F8CWA5</accession>
<evidence type="ECO:0000313" key="3">
    <source>
        <dbReference type="EMBL" id="OGM79825.1"/>
    </source>
</evidence>